<comment type="caution">
    <text evidence="2">The sequence shown here is derived from an EMBL/GenBank/DDBJ whole genome shotgun (WGS) entry which is preliminary data.</text>
</comment>
<evidence type="ECO:0000256" key="1">
    <source>
        <dbReference type="SAM" id="MobiDB-lite"/>
    </source>
</evidence>
<evidence type="ECO:0000313" key="3">
    <source>
        <dbReference type="Proteomes" id="UP000078343"/>
    </source>
</evidence>
<name>A0A178ZW47_9EURO</name>
<reference evidence="2 3" key="1">
    <citation type="submission" date="2016-04" db="EMBL/GenBank/DDBJ databases">
        <title>Draft genome of Fonsecaea erecta CBS 125763.</title>
        <authorList>
            <person name="Weiss V.A."/>
            <person name="Vicente V.A."/>
            <person name="Raittz R.T."/>
            <person name="Moreno L.F."/>
            <person name="De Souza E.M."/>
            <person name="Pedrosa F.O."/>
            <person name="Steffens M.B."/>
            <person name="Faoro H."/>
            <person name="Tadra-Sfeir M.Z."/>
            <person name="Najafzadeh M.J."/>
            <person name="Felipe M.S."/>
            <person name="Teixeira M."/>
            <person name="Sun J."/>
            <person name="Xi L."/>
            <person name="Gomes R."/>
            <person name="De Azevedo C.M."/>
            <person name="Salgado C.G."/>
            <person name="Da Silva M.B."/>
            <person name="Nascimento M.F."/>
            <person name="Queiroz-Telles F."/>
            <person name="Attili D.S."/>
            <person name="Gorbushina A."/>
        </authorList>
    </citation>
    <scope>NUCLEOTIDE SEQUENCE [LARGE SCALE GENOMIC DNA]</scope>
    <source>
        <strain evidence="2 3">CBS 125763</strain>
    </source>
</reference>
<dbReference type="EMBL" id="LVYI01000002">
    <property type="protein sequence ID" value="OAP63473.1"/>
    <property type="molecule type" value="Genomic_DNA"/>
</dbReference>
<dbReference type="AlphaFoldDB" id="A0A178ZW47"/>
<gene>
    <name evidence="2" type="ORF">AYL99_02700</name>
</gene>
<feature type="region of interest" description="Disordered" evidence="1">
    <location>
        <begin position="185"/>
        <end position="234"/>
    </location>
</feature>
<dbReference type="RefSeq" id="XP_018696840.1">
    <property type="nucleotide sequence ID" value="XM_018834216.1"/>
</dbReference>
<proteinExistence type="predicted"/>
<feature type="compositionally biased region" description="Low complexity" evidence="1">
    <location>
        <begin position="192"/>
        <end position="234"/>
    </location>
</feature>
<organism evidence="2 3">
    <name type="scientific">Fonsecaea erecta</name>
    <dbReference type="NCBI Taxonomy" id="1367422"/>
    <lineage>
        <taxon>Eukaryota</taxon>
        <taxon>Fungi</taxon>
        <taxon>Dikarya</taxon>
        <taxon>Ascomycota</taxon>
        <taxon>Pezizomycotina</taxon>
        <taxon>Eurotiomycetes</taxon>
        <taxon>Chaetothyriomycetidae</taxon>
        <taxon>Chaetothyriales</taxon>
        <taxon>Herpotrichiellaceae</taxon>
        <taxon>Fonsecaea</taxon>
    </lineage>
</organism>
<sequence>MERYDELKQWRRSATTDAGEDALEGWRMLRETKMTSMVSFHQRLVLEYICYGCVISLEKASRLQNTLYKDRVARSILDSSRRYAIDQLAADSLEGARSMCIDTAYRHRELRPKLVCHLLSTHRDHNPFLAYSDKPDVGLCHDRCCVYPMCAGMFGRIEYLFSESILLTKSEEFAKTASTIVDRAKNHEAGDSRNNISNTISNDSNRDIPSQQAELVQPQQWQQQQQQQPLQSQY</sequence>
<dbReference type="GeneID" id="30006870"/>
<evidence type="ECO:0000313" key="2">
    <source>
        <dbReference type="EMBL" id="OAP63473.1"/>
    </source>
</evidence>
<dbReference type="Proteomes" id="UP000078343">
    <property type="component" value="Unassembled WGS sequence"/>
</dbReference>
<protein>
    <submittedName>
        <fullName evidence="2">Uncharacterized protein</fullName>
    </submittedName>
</protein>
<accession>A0A178ZW47</accession>
<keyword evidence="3" id="KW-1185">Reference proteome</keyword>